<dbReference type="Proteomes" id="UP001526430">
    <property type="component" value="Unassembled WGS sequence"/>
</dbReference>
<organism evidence="3 4">
    <name type="scientific">Sabulicella glaciei</name>
    <dbReference type="NCBI Taxonomy" id="2984948"/>
    <lineage>
        <taxon>Bacteria</taxon>
        <taxon>Pseudomonadati</taxon>
        <taxon>Pseudomonadota</taxon>
        <taxon>Alphaproteobacteria</taxon>
        <taxon>Acetobacterales</taxon>
        <taxon>Acetobacteraceae</taxon>
        <taxon>Sabulicella</taxon>
    </lineage>
</organism>
<accession>A0ABT3NYD4</accession>
<keyword evidence="1" id="KW-0732">Signal</keyword>
<gene>
    <name evidence="3" type="ORF">OF850_16235</name>
</gene>
<comment type="caution">
    <text evidence="3">The sequence shown here is derived from an EMBL/GenBank/DDBJ whole genome shotgun (WGS) entry which is preliminary data.</text>
</comment>
<evidence type="ECO:0000259" key="2">
    <source>
        <dbReference type="Pfam" id="PF14339"/>
    </source>
</evidence>
<dbReference type="RefSeq" id="WP_301591350.1">
    <property type="nucleotide sequence ID" value="NZ_JAPFQI010000014.1"/>
</dbReference>
<dbReference type="EMBL" id="JAPFQI010000014">
    <property type="protein sequence ID" value="MCW8087183.1"/>
    <property type="molecule type" value="Genomic_DNA"/>
</dbReference>
<name>A0ABT3NYD4_9PROT</name>
<feature type="signal peptide" evidence="1">
    <location>
        <begin position="1"/>
        <end position="21"/>
    </location>
</feature>
<sequence length="259" mass="26519">MTRLATALLLASTALAGTASAQTMVALTADNQLVRIDGESRRASAPVRVSGAEGRLLGIDQRPADGRLYGLTDAGQIVTLDPMTGRATAVSRLSERLDAGGRAVVDFNPAADRLRVMGLSGQNLRVNVENGQAVVDGTLKYAPGEWSGTSPRVTAGAYTNSMAGTTSTMLLTLDTTAGLLNLQNPPNDGVQAPRGRVSMPLPAGTAFDILSTGPGNNRGFLIAGGALHTIGLEDGRVETLGAVAGLPTGSEVIDVAAMR</sequence>
<proteinExistence type="predicted"/>
<protein>
    <submittedName>
        <fullName evidence="3">DUF4394 domain-containing protein</fullName>
    </submittedName>
</protein>
<keyword evidence="4" id="KW-1185">Reference proteome</keyword>
<evidence type="ECO:0000313" key="3">
    <source>
        <dbReference type="EMBL" id="MCW8087183.1"/>
    </source>
</evidence>
<dbReference type="Pfam" id="PF14339">
    <property type="entry name" value="DUF4394"/>
    <property type="match status" value="1"/>
</dbReference>
<feature type="domain" description="DUF4394" evidence="2">
    <location>
        <begin position="33"/>
        <end position="256"/>
    </location>
</feature>
<feature type="chain" id="PRO_5046350196" evidence="1">
    <location>
        <begin position="22"/>
        <end position="259"/>
    </location>
</feature>
<dbReference type="InterPro" id="IPR025507">
    <property type="entry name" value="DUF4394"/>
</dbReference>
<evidence type="ECO:0000256" key="1">
    <source>
        <dbReference type="SAM" id="SignalP"/>
    </source>
</evidence>
<reference evidence="3 4" key="1">
    <citation type="submission" date="2022-10" db="EMBL/GenBank/DDBJ databases">
        <title>Roseococcus glaciei nov., sp. nov., isolated from glacier.</title>
        <authorList>
            <person name="Liu Q."/>
            <person name="Xin Y.-H."/>
        </authorList>
    </citation>
    <scope>NUCLEOTIDE SEQUENCE [LARGE SCALE GENOMIC DNA]</scope>
    <source>
        <strain evidence="3 4">MDT2-1-1</strain>
    </source>
</reference>
<evidence type="ECO:0000313" key="4">
    <source>
        <dbReference type="Proteomes" id="UP001526430"/>
    </source>
</evidence>